<comment type="caution">
    <text evidence="17">The sequence shown here is derived from an EMBL/GenBank/DDBJ whole genome shotgun (WGS) entry which is preliminary data.</text>
</comment>
<dbReference type="AlphaFoldDB" id="A0A420EFY8"/>
<evidence type="ECO:0000259" key="16">
    <source>
        <dbReference type="PROSITE" id="PS51193"/>
    </source>
</evidence>
<dbReference type="FunFam" id="3.40.50.300:FF:000499">
    <property type="entry name" value="ATP-dependent DNA helicase"/>
    <property type="match status" value="1"/>
</dbReference>
<dbReference type="GO" id="GO:0046872">
    <property type="term" value="F:metal ion binding"/>
    <property type="evidence" value="ECO:0007669"/>
    <property type="project" value="UniProtKB-KW"/>
</dbReference>
<dbReference type="RefSeq" id="WP_120353578.1">
    <property type="nucleotide sequence ID" value="NZ_RAQO01000004.1"/>
</dbReference>
<keyword evidence="4" id="KW-0378">Hydrolase</keyword>
<dbReference type="OrthoDB" id="9805194at2"/>
<dbReference type="PROSITE" id="PS51193">
    <property type="entry name" value="HELICASE_ATP_BIND_2"/>
    <property type="match status" value="1"/>
</dbReference>
<keyword evidence="8" id="KW-0411">Iron-sulfur</keyword>
<evidence type="ECO:0000313" key="17">
    <source>
        <dbReference type="EMBL" id="RKF19573.1"/>
    </source>
</evidence>
<dbReference type="EMBL" id="RAQO01000004">
    <property type="protein sequence ID" value="RKF19573.1"/>
    <property type="molecule type" value="Genomic_DNA"/>
</dbReference>
<feature type="compositionally biased region" description="Low complexity" evidence="15">
    <location>
        <begin position="1"/>
        <end position="22"/>
    </location>
</feature>
<dbReference type="Proteomes" id="UP000286482">
    <property type="component" value="Unassembled WGS sequence"/>
</dbReference>
<dbReference type="Pfam" id="PF00270">
    <property type="entry name" value="DEAD"/>
    <property type="match status" value="1"/>
</dbReference>
<evidence type="ECO:0000256" key="15">
    <source>
        <dbReference type="SAM" id="MobiDB-lite"/>
    </source>
</evidence>
<comment type="catalytic activity">
    <reaction evidence="13">
        <text>ATP + H2O = ADP + phosphate + H(+)</text>
        <dbReference type="Rhea" id="RHEA:13065"/>
        <dbReference type="ChEBI" id="CHEBI:15377"/>
        <dbReference type="ChEBI" id="CHEBI:15378"/>
        <dbReference type="ChEBI" id="CHEBI:30616"/>
        <dbReference type="ChEBI" id="CHEBI:43474"/>
        <dbReference type="ChEBI" id="CHEBI:456216"/>
        <dbReference type="EC" id="5.6.2.3"/>
    </reaction>
</comment>
<dbReference type="SMART" id="SM00491">
    <property type="entry name" value="HELICc2"/>
    <property type="match status" value="1"/>
</dbReference>
<dbReference type="EC" id="5.6.2.3" evidence="12"/>
<dbReference type="GO" id="GO:0016818">
    <property type="term" value="F:hydrolase activity, acting on acid anhydrides, in phosphorus-containing anhydrides"/>
    <property type="evidence" value="ECO:0007669"/>
    <property type="project" value="InterPro"/>
</dbReference>
<evidence type="ECO:0000256" key="4">
    <source>
        <dbReference type="ARBA" id="ARBA00022801"/>
    </source>
</evidence>
<evidence type="ECO:0000256" key="8">
    <source>
        <dbReference type="ARBA" id="ARBA00023014"/>
    </source>
</evidence>
<gene>
    <name evidence="17" type="ORF">DBZ36_03665</name>
</gene>
<evidence type="ECO:0000256" key="3">
    <source>
        <dbReference type="ARBA" id="ARBA00022741"/>
    </source>
</evidence>
<evidence type="ECO:0000256" key="11">
    <source>
        <dbReference type="ARBA" id="ARBA00038058"/>
    </source>
</evidence>
<keyword evidence="6" id="KW-0067">ATP-binding</keyword>
<reference evidence="17 18" key="1">
    <citation type="submission" date="2018-09" db="EMBL/GenBank/DDBJ databases">
        <authorList>
            <person name="Wang Z."/>
        </authorList>
    </citation>
    <scope>NUCLEOTIDE SEQUENCE [LARGE SCALE GENOMIC DNA]</scope>
    <source>
        <strain evidence="17 18">ALS 81</strain>
    </source>
</reference>
<protein>
    <recommendedName>
        <fullName evidence="14">ATP-dependent DNA helicase YoaA</fullName>
        <ecNumber evidence="12">5.6.2.3</ecNumber>
    </recommendedName>
</protein>
<dbReference type="InterPro" id="IPR027417">
    <property type="entry name" value="P-loop_NTPase"/>
</dbReference>
<evidence type="ECO:0000256" key="12">
    <source>
        <dbReference type="ARBA" id="ARBA00044969"/>
    </source>
</evidence>
<keyword evidence="10" id="KW-0413">Isomerase</keyword>
<evidence type="ECO:0000256" key="7">
    <source>
        <dbReference type="ARBA" id="ARBA00023004"/>
    </source>
</evidence>
<dbReference type="Gene3D" id="3.40.50.300">
    <property type="entry name" value="P-loop containing nucleotide triphosphate hydrolases"/>
    <property type="match status" value="2"/>
</dbReference>
<evidence type="ECO:0000256" key="9">
    <source>
        <dbReference type="ARBA" id="ARBA00023125"/>
    </source>
</evidence>
<evidence type="ECO:0000256" key="6">
    <source>
        <dbReference type="ARBA" id="ARBA00022840"/>
    </source>
</evidence>
<dbReference type="InterPro" id="IPR045028">
    <property type="entry name" value="DinG/Rad3-like"/>
</dbReference>
<dbReference type="InterPro" id="IPR014013">
    <property type="entry name" value="Helic_SF1/SF2_ATP-bd_DinG/Rad3"/>
</dbReference>
<proteinExistence type="inferred from homology"/>
<keyword evidence="3" id="KW-0547">Nucleotide-binding</keyword>
<keyword evidence="18" id="KW-1185">Reference proteome</keyword>
<evidence type="ECO:0000256" key="14">
    <source>
        <dbReference type="ARBA" id="ARBA00071792"/>
    </source>
</evidence>
<evidence type="ECO:0000313" key="18">
    <source>
        <dbReference type="Proteomes" id="UP000286482"/>
    </source>
</evidence>
<feature type="domain" description="Helicase ATP-binding" evidence="16">
    <location>
        <begin position="35"/>
        <end position="297"/>
    </location>
</feature>
<name>A0A420EFY8_9ALTE</name>
<comment type="cofactor">
    <cofactor evidence="1">
        <name>[4Fe-4S] cluster</name>
        <dbReference type="ChEBI" id="CHEBI:49883"/>
    </cofactor>
</comment>
<evidence type="ECO:0000256" key="10">
    <source>
        <dbReference type="ARBA" id="ARBA00023235"/>
    </source>
</evidence>
<evidence type="ECO:0000256" key="13">
    <source>
        <dbReference type="ARBA" id="ARBA00048954"/>
    </source>
</evidence>
<dbReference type="Pfam" id="PF13307">
    <property type="entry name" value="Helicase_C_2"/>
    <property type="match status" value="1"/>
</dbReference>
<sequence length="659" mass="73254">MPVSSTPNSTSFESSQQESQSSLKASAAYFESKGTLAQRIDGFAPRSQQQDMASAVEQCIESQATLLVEAGTGTGKTFAYLLPALLSGKKVVISTGSKALQDQLFQKDLPTVQAAIDYAMPVALLKGRSNYLCIERVNSFAHRSGGQSPQVLAELVKIKAWSAGNRSGDISELGPIAERADIFPLITSTNDNCLGRECANYDDCYLVKARSRAMEAQLVVVNHHLFMADMVVKESGFGELIPEAEVYLFDEAHQLPDIAIQYFGQSLSSRQILDLCNDVELAYRTELYDMAQLAKAAKKLSLSVRDFRVAFEGERDRGDLRPLFKRPKFAQQLPSIREDMGFLQSVLKLALSRCELGDSCYERLCKFISLFDKIVQVNASGNSYWYETTRIHFTLHLTPLNVSERFDQELEQRKAAWIFTSATLAVNGGFEHFQNQLGLASATTLLLDSPFDYAQQSMFCVPRYLPQLRDPKIDQKLADMLLPVIEANQGRCFFLCTSHSMTQKMAAVLREKSNFTILVQGEAAKGELLESFIEDGNAILVATSSFWEGVDVRGQALSCVIIDKLPFSAPDDPMLVAKSEDCKMRGGDPFAQVYLPEAAIALKQGVGRLIRDHTDRGVVIVCDPRMVHRDYGELFVASLPPMKRTRDLQQLIKFIHESD</sequence>
<evidence type="ECO:0000256" key="2">
    <source>
        <dbReference type="ARBA" id="ARBA00022723"/>
    </source>
</evidence>
<comment type="similarity">
    <text evidence="11">Belongs to the helicase family. DinG subfamily.</text>
</comment>
<dbReference type="GO" id="GO:0006281">
    <property type="term" value="P:DNA repair"/>
    <property type="evidence" value="ECO:0007669"/>
    <property type="project" value="TreeGrafter"/>
</dbReference>
<dbReference type="SUPFAM" id="SSF52540">
    <property type="entry name" value="P-loop containing nucleoside triphosphate hydrolases"/>
    <property type="match status" value="1"/>
</dbReference>
<dbReference type="PANTHER" id="PTHR11472">
    <property type="entry name" value="DNA REPAIR DEAD HELICASE RAD3/XP-D SUBFAMILY MEMBER"/>
    <property type="match status" value="1"/>
</dbReference>
<evidence type="ECO:0000256" key="5">
    <source>
        <dbReference type="ARBA" id="ARBA00022806"/>
    </source>
</evidence>
<dbReference type="GO" id="GO:0005524">
    <property type="term" value="F:ATP binding"/>
    <property type="evidence" value="ECO:0007669"/>
    <property type="project" value="UniProtKB-KW"/>
</dbReference>
<keyword evidence="7" id="KW-0408">Iron</keyword>
<dbReference type="InterPro" id="IPR011545">
    <property type="entry name" value="DEAD/DEAH_box_helicase_dom"/>
</dbReference>
<evidence type="ECO:0000256" key="1">
    <source>
        <dbReference type="ARBA" id="ARBA00001966"/>
    </source>
</evidence>
<keyword evidence="2" id="KW-0479">Metal-binding</keyword>
<keyword evidence="5 17" id="KW-0347">Helicase</keyword>
<organism evidence="17 18">
    <name type="scientific">Alginatibacterium sediminis</name>
    <dbReference type="NCBI Taxonomy" id="2164068"/>
    <lineage>
        <taxon>Bacteria</taxon>
        <taxon>Pseudomonadati</taxon>
        <taxon>Pseudomonadota</taxon>
        <taxon>Gammaproteobacteria</taxon>
        <taxon>Alteromonadales</taxon>
        <taxon>Alteromonadaceae</taxon>
        <taxon>Alginatibacterium</taxon>
    </lineage>
</organism>
<dbReference type="PANTHER" id="PTHR11472:SF34">
    <property type="entry name" value="REGULATOR OF TELOMERE ELONGATION HELICASE 1"/>
    <property type="match status" value="1"/>
</dbReference>
<feature type="region of interest" description="Disordered" evidence="15">
    <location>
        <begin position="1"/>
        <end position="26"/>
    </location>
</feature>
<dbReference type="InterPro" id="IPR006555">
    <property type="entry name" value="ATP-dep_Helicase_C"/>
</dbReference>
<keyword evidence="9" id="KW-0238">DNA-binding</keyword>
<dbReference type="GO" id="GO:0003677">
    <property type="term" value="F:DNA binding"/>
    <property type="evidence" value="ECO:0007669"/>
    <property type="project" value="UniProtKB-KW"/>
</dbReference>
<dbReference type="FunFam" id="3.40.50.300:FF:000466">
    <property type="entry name" value="ATP-dependent DNA helicase"/>
    <property type="match status" value="1"/>
</dbReference>
<dbReference type="GO" id="GO:0043139">
    <property type="term" value="F:5'-3' DNA helicase activity"/>
    <property type="evidence" value="ECO:0007669"/>
    <property type="project" value="UniProtKB-EC"/>
</dbReference>
<accession>A0A420EFY8</accession>
<dbReference type="GO" id="GO:0051536">
    <property type="term" value="F:iron-sulfur cluster binding"/>
    <property type="evidence" value="ECO:0007669"/>
    <property type="project" value="UniProtKB-KW"/>
</dbReference>